<name>A0A3A6W2W6_9FIRM</name>
<proteinExistence type="predicted"/>
<dbReference type="Proteomes" id="UP000277803">
    <property type="component" value="Unassembled WGS sequence"/>
</dbReference>
<dbReference type="AlphaFoldDB" id="A0A3A6W2W6"/>
<evidence type="ECO:0000313" key="1">
    <source>
        <dbReference type="EMBL" id="RJY49969.1"/>
    </source>
</evidence>
<gene>
    <name evidence="1" type="ORF">D2965_08365</name>
</gene>
<dbReference type="InterPro" id="IPR033767">
    <property type="entry name" value="Tail_Gp11"/>
</dbReference>
<evidence type="ECO:0000313" key="2">
    <source>
        <dbReference type="Proteomes" id="UP000277803"/>
    </source>
</evidence>
<accession>A0A3A6W2W6</accession>
<protein>
    <recommendedName>
        <fullName evidence="3">Tail tubular protein A</fullName>
    </recommendedName>
</protein>
<dbReference type="Pfam" id="PF17212">
    <property type="entry name" value="Tube"/>
    <property type="match status" value="1"/>
</dbReference>
<reference evidence="1 2" key="1">
    <citation type="submission" date="2018-09" db="EMBL/GenBank/DDBJ databases">
        <title>Genome sequence of Veillonella atypica isolated from periodontal Korean patients.</title>
        <authorList>
            <person name="Lee J.-H."/>
            <person name="Moon J.-H."/>
            <person name="Shin S.-Y."/>
        </authorList>
    </citation>
    <scope>NUCLEOTIDE SEQUENCE [LARGE SCALE GENOMIC DNA]</scope>
    <source>
        <strain evidence="1 2">KHUD_V1</strain>
    </source>
</reference>
<dbReference type="RefSeq" id="WP_119982866.1">
    <property type="nucleotide sequence ID" value="NZ_QXZZ01000036.1"/>
</dbReference>
<comment type="caution">
    <text evidence="1">The sequence shown here is derived from an EMBL/GenBank/DDBJ whole genome shotgun (WGS) entry which is preliminary data.</text>
</comment>
<evidence type="ECO:0008006" key="3">
    <source>
        <dbReference type="Google" id="ProtNLM"/>
    </source>
</evidence>
<organism evidence="1 2">
    <name type="scientific">Veillonella atypica</name>
    <dbReference type="NCBI Taxonomy" id="39777"/>
    <lineage>
        <taxon>Bacteria</taxon>
        <taxon>Bacillati</taxon>
        <taxon>Bacillota</taxon>
        <taxon>Negativicutes</taxon>
        <taxon>Veillonellales</taxon>
        <taxon>Veillonellaceae</taxon>
        <taxon>Veillonella</taxon>
    </lineage>
</organism>
<dbReference type="EMBL" id="QXZZ01000036">
    <property type="protein sequence ID" value="RJY49969.1"/>
    <property type="molecule type" value="Genomic_DNA"/>
</dbReference>
<sequence length="190" mass="22086">MILTPLTKLDAVNEICGAMGEAPVDTLENSENVDTINAVRMLEAETRAIQVMGWTFNTIENYVMTPDDNTKRIHWDDTILSIQFSDKRIVRKRDEWLYDVTNNTDRFNAPLTAKVIQYVPFEEMPQVFRQYITVRTAHHFVARYLGDPTIMQELQQEEAQAYMQMMEAEITLEQSNVLMNPAIQNYMNRG</sequence>